<protein>
    <submittedName>
        <fullName evidence="1">Uncharacterized protein</fullName>
    </submittedName>
</protein>
<dbReference type="EMBL" id="SPHZ02000009">
    <property type="protein sequence ID" value="KAF0901273.1"/>
    <property type="molecule type" value="Genomic_DNA"/>
</dbReference>
<accession>A0A6G1CNR3</accession>
<keyword evidence="2" id="KW-1185">Reference proteome</keyword>
<evidence type="ECO:0000313" key="2">
    <source>
        <dbReference type="Proteomes" id="UP000479710"/>
    </source>
</evidence>
<name>A0A6G1CNR3_9ORYZ</name>
<dbReference type="AlphaFoldDB" id="A0A6G1CNR3"/>
<gene>
    <name evidence="1" type="ORF">E2562_038876</name>
</gene>
<evidence type="ECO:0000313" key="1">
    <source>
        <dbReference type="EMBL" id="KAF0901273.1"/>
    </source>
</evidence>
<sequence>MVSGDEKRRGTEWPIDGFYRQQSAILAVESTKGGGAPRSLRHQSGVLVPRFLALGTGRASGSRGRGW</sequence>
<dbReference type="Proteomes" id="UP000479710">
    <property type="component" value="Unassembled WGS sequence"/>
</dbReference>
<comment type="caution">
    <text evidence="1">The sequence shown here is derived from an EMBL/GenBank/DDBJ whole genome shotgun (WGS) entry which is preliminary data.</text>
</comment>
<proteinExistence type="predicted"/>
<reference evidence="1 2" key="1">
    <citation type="submission" date="2019-11" db="EMBL/GenBank/DDBJ databases">
        <title>Whole genome sequence of Oryza granulata.</title>
        <authorList>
            <person name="Li W."/>
        </authorList>
    </citation>
    <scope>NUCLEOTIDE SEQUENCE [LARGE SCALE GENOMIC DNA]</scope>
    <source>
        <strain evidence="2">cv. Menghai</strain>
        <tissue evidence="1">Leaf</tissue>
    </source>
</reference>
<organism evidence="1 2">
    <name type="scientific">Oryza meyeriana var. granulata</name>
    <dbReference type="NCBI Taxonomy" id="110450"/>
    <lineage>
        <taxon>Eukaryota</taxon>
        <taxon>Viridiplantae</taxon>
        <taxon>Streptophyta</taxon>
        <taxon>Embryophyta</taxon>
        <taxon>Tracheophyta</taxon>
        <taxon>Spermatophyta</taxon>
        <taxon>Magnoliopsida</taxon>
        <taxon>Liliopsida</taxon>
        <taxon>Poales</taxon>
        <taxon>Poaceae</taxon>
        <taxon>BOP clade</taxon>
        <taxon>Oryzoideae</taxon>
        <taxon>Oryzeae</taxon>
        <taxon>Oryzinae</taxon>
        <taxon>Oryza</taxon>
        <taxon>Oryza meyeriana</taxon>
    </lineage>
</organism>